<keyword evidence="3" id="KW-1185">Reference proteome</keyword>
<keyword evidence="1" id="KW-0472">Membrane</keyword>
<accession>A0AAV6FWJ7</accession>
<reference evidence="2 3" key="1">
    <citation type="submission" date="2020-10" db="EMBL/GenBank/DDBJ databases">
        <title>Chromosome-scale genome assembly of the Allis shad, Alosa alosa.</title>
        <authorList>
            <person name="Margot Z."/>
            <person name="Christophe K."/>
            <person name="Cabau C."/>
            <person name="Louis A."/>
            <person name="Berthelot C."/>
            <person name="Parey E."/>
            <person name="Roest Crollius H."/>
            <person name="Montfort J."/>
            <person name="Robinson-Rechavi M."/>
            <person name="Bucao C."/>
            <person name="Bouchez O."/>
            <person name="Gislard M."/>
            <person name="Lluch J."/>
            <person name="Milhes M."/>
            <person name="Lampietro C."/>
            <person name="Lopez Roques C."/>
            <person name="Donnadieu C."/>
            <person name="Braasch I."/>
            <person name="Desvignes T."/>
            <person name="Postlethwait J."/>
            <person name="Bobe J."/>
            <person name="Guiguen Y."/>
        </authorList>
    </citation>
    <scope>NUCLEOTIDE SEQUENCE [LARGE SCALE GENOMIC DNA]</scope>
    <source>
        <strain evidence="2">M-15738</strain>
        <tissue evidence="2">Blood</tissue>
    </source>
</reference>
<proteinExistence type="predicted"/>
<organism evidence="2 3">
    <name type="scientific">Alosa alosa</name>
    <name type="common">allis shad</name>
    <dbReference type="NCBI Taxonomy" id="278164"/>
    <lineage>
        <taxon>Eukaryota</taxon>
        <taxon>Metazoa</taxon>
        <taxon>Chordata</taxon>
        <taxon>Craniata</taxon>
        <taxon>Vertebrata</taxon>
        <taxon>Euteleostomi</taxon>
        <taxon>Actinopterygii</taxon>
        <taxon>Neopterygii</taxon>
        <taxon>Teleostei</taxon>
        <taxon>Clupei</taxon>
        <taxon>Clupeiformes</taxon>
        <taxon>Clupeoidei</taxon>
        <taxon>Clupeidae</taxon>
        <taxon>Alosa</taxon>
    </lineage>
</organism>
<evidence type="ECO:0000313" key="3">
    <source>
        <dbReference type="Proteomes" id="UP000823561"/>
    </source>
</evidence>
<keyword evidence="1" id="KW-0812">Transmembrane</keyword>
<dbReference type="Proteomes" id="UP000823561">
    <property type="component" value="Chromosome 17"/>
</dbReference>
<evidence type="ECO:0000313" key="2">
    <source>
        <dbReference type="EMBL" id="KAG5267194.1"/>
    </source>
</evidence>
<keyword evidence="1" id="KW-1133">Transmembrane helix</keyword>
<dbReference type="AlphaFoldDB" id="A0AAV6FWJ7"/>
<protein>
    <submittedName>
        <fullName evidence="2">Uncharacterized protein</fullName>
    </submittedName>
</protein>
<evidence type="ECO:0000256" key="1">
    <source>
        <dbReference type="SAM" id="Phobius"/>
    </source>
</evidence>
<dbReference type="EMBL" id="JADWDJ010000017">
    <property type="protein sequence ID" value="KAG5267194.1"/>
    <property type="molecule type" value="Genomic_DNA"/>
</dbReference>
<name>A0AAV6FWJ7_9TELE</name>
<gene>
    <name evidence="2" type="ORF">AALO_G00219040</name>
</gene>
<sequence length="162" mass="19023">MHTNNIEVYTSYSLVYSYMVKTIKMIHRVIDDYFVGDESNDDEGYYRGITEHHKSVVGLHYHRTAILQPVCFCICVICLLICMLCLRKCTDKCIEYHLPHYKRHYRQIHHKYFICCVYDPESHSQKHIERMSVAPTVWAVHLPDNSPVAVVSPGTFRRTPSD</sequence>
<comment type="caution">
    <text evidence="2">The sequence shown here is derived from an EMBL/GenBank/DDBJ whole genome shotgun (WGS) entry which is preliminary data.</text>
</comment>
<feature type="transmembrane region" description="Helical" evidence="1">
    <location>
        <begin position="66"/>
        <end position="86"/>
    </location>
</feature>